<evidence type="ECO:0000256" key="1">
    <source>
        <dbReference type="SAM" id="SignalP"/>
    </source>
</evidence>
<dbReference type="SUPFAM" id="SSF56925">
    <property type="entry name" value="OMPA-like"/>
    <property type="match status" value="1"/>
</dbReference>
<keyword evidence="1" id="KW-0732">Signal</keyword>
<dbReference type="Gene3D" id="2.40.160.20">
    <property type="match status" value="1"/>
</dbReference>
<sequence>MHRFILGILFFLVGHSIYAQNSSDAGIIAGVNYYLGDINPNKQLYSSTPSIGFMYRYNMGPRYALRTSLSFGNLKGNDLDFDNKYQQSRAASFETELVDFSLQVEFNFQPFLVPLSSRAKRFSPYITSGLSYISSSSTTSSFAIPMGVGCKYLIGKRWTAAVEWSFKKSFTDDLDGLSDPNKLNIGNKFHNDDWISFLGVSLTLQLFNDLQCHAYDRIVK</sequence>
<comment type="caution">
    <text evidence="3">The sequence shown here is derived from an EMBL/GenBank/DDBJ whole genome shotgun (WGS) entry which is preliminary data.</text>
</comment>
<gene>
    <name evidence="3" type="ORF">EO244_03675</name>
</gene>
<organism evidence="3 4">
    <name type="scientific">Ancylomarina salipaludis</name>
    <dbReference type="NCBI Taxonomy" id="2501299"/>
    <lineage>
        <taxon>Bacteria</taxon>
        <taxon>Pseudomonadati</taxon>
        <taxon>Bacteroidota</taxon>
        <taxon>Bacteroidia</taxon>
        <taxon>Marinilabiliales</taxon>
        <taxon>Marinifilaceae</taxon>
        <taxon>Ancylomarina</taxon>
    </lineage>
</organism>
<dbReference type="AlphaFoldDB" id="A0A4Q1JP89"/>
<feature type="domain" description="DUF6089" evidence="2">
    <location>
        <begin position="6"/>
        <end position="212"/>
    </location>
</feature>
<feature type="chain" id="PRO_5021030756" description="DUF6089 domain-containing protein" evidence="1">
    <location>
        <begin position="20"/>
        <end position="220"/>
    </location>
</feature>
<dbReference type="Pfam" id="PF19573">
    <property type="entry name" value="DUF6089"/>
    <property type="match status" value="1"/>
</dbReference>
<reference evidence="3 4" key="1">
    <citation type="submission" date="2019-01" db="EMBL/GenBank/DDBJ databases">
        <title>Ancylomarina salipaludis sp. nov., isolated from a salt marsh.</title>
        <authorList>
            <person name="Yoon J.-H."/>
        </authorList>
    </citation>
    <scope>NUCLEOTIDE SEQUENCE [LARGE SCALE GENOMIC DNA]</scope>
    <source>
        <strain evidence="3 4">SHSM-M15</strain>
    </source>
</reference>
<dbReference type="InterPro" id="IPR011250">
    <property type="entry name" value="OMP/PagP_B-barrel"/>
</dbReference>
<feature type="signal peptide" evidence="1">
    <location>
        <begin position="1"/>
        <end position="19"/>
    </location>
</feature>
<dbReference type="Proteomes" id="UP000289703">
    <property type="component" value="Unassembled WGS sequence"/>
</dbReference>
<evidence type="ECO:0000313" key="3">
    <source>
        <dbReference type="EMBL" id="RXQ96740.1"/>
    </source>
</evidence>
<dbReference type="OrthoDB" id="654178at2"/>
<dbReference type="InterPro" id="IPR045743">
    <property type="entry name" value="DUF6089"/>
</dbReference>
<evidence type="ECO:0000259" key="2">
    <source>
        <dbReference type="Pfam" id="PF19573"/>
    </source>
</evidence>
<evidence type="ECO:0000313" key="4">
    <source>
        <dbReference type="Proteomes" id="UP000289703"/>
    </source>
</evidence>
<proteinExistence type="predicted"/>
<keyword evidence="4" id="KW-1185">Reference proteome</keyword>
<accession>A0A4Q1JP89</accession>
<name>A0A4Q1JP89_9BACT</name>
<dbReference type="EMBL" id="SAXA01000002">
    <property type="protein sequence ID" value="RXQ96740.1"/>
    <property type="molecule type" value="Genomic_DNA"/>
</dbReference>
<dbReference type="RefSeq" id="WP_129253034.1">
    <property type="nucleotide sequence ID" value="NZ_SAXA01000002.1"/>
</dbReference>
<protein>
    <recommendedName>
        <fullName evidence="2">DUF6089 domain-containing protein</fullName>
    </recommendedName>
</protein>